<feature type="transmembrane region" description="Helical" evidence="1">
    <location>
        <begin position="309"/>
        <end position="332"/>
    </location>
</feature>
<dbReference type="Proteomes" id="UP001152797">
    <property type="component" value="Unassembled WGS sequence"/>
</dbReference>
<evidence type="ECO:0000313" key="2">
    <source>
        <dbReference type="EMBL" id="CAI3986746.1"/>
    </source>
</evidence>
<evidence type="ECO:0000313" key="3">
    <source>
        <dbReference type="EMBL" id="CAL4774058.1"/>
    </source>
</evidence>
<proteinExistence type="predicted"/>
<evidence type="ECO:0000256" key="1">
    <source>
        <dbReference type="SAM" id="Phobius"/>
    </source>
</evidence>
<accession>A0A9P1C873</accession>
<dbReference type="AlphaFoldDB" id="A0A9P1C873"/>
<evidence type="ECO:0000313" key="4">
    <source>
        <dbReference type="Proteomes" id="UP001152797"/>
    </source>
</evidence>
<comment type="caution">
    <text evidence="2">The sequence shown here is derived from an EMBL/GenBank/DDBJ whole genome shotgun (WGS) entry which is preliminary data.</text>
</comment>
<reference evidence="3 4" key="2">
    <citation type="submission" date="2024-05" db="EMBL/GenBank/DDBJ databases">
        <authorList>
            <person name="Chen Y."/>
            <person name="Shah S."/>
            <person name="Dougan E. K."/>
            <person name="Thang M."/>
            <person name="Chan C."/>
        </authorList>
    </citation>
    <scope>NUCLEOTIDE SEQUENCE [LARGE SCALE GENOMIC DNA]</scope>
</reference>
<keyword evidence="1" id="KW-0812">Transmembrane</keyword>
<name>A0A9P1C873_9DINO</name>
<organism evidence="2">
    <name type="scientific">Cladocopium goreaui</name>
    <dbReference type="NCBI Taxonomy" id="2562237"/>
    <lineage>
        <taxon>Eukaryota</taxon>
        <taxon>Sar</taxon>
        <taxon>Alveolata</taxon>
        <taxon>Dinophyceae</taxon>
        <taxon>Suessiales</taxon>
        <taxon>Symbiodiniaceae</taxon>
        <taxon>Cladocopium</taxon>
    </lineage>
</organism>
<dbReference type="EMBL" id="CAMXCT010001112">
    <property type="protein sequence ID" value="CAI3986746.1"/>
    <property type="molecule type" value="Genomic_DNA"/>
</dbReference>
<keyword evidence="1" id="KW-0472">Membrane</keyword>
<dbReference type="EMBL" id="CAMXCT020001112">
    <property type="protein sequence ID" value="CAL1140121.1"/>
    <property type="molecule type" value="Genomic_DNA"/>
</dbReference>
<reference evidence="2" key="1">
    <citation type="submission" date="2022-10" db="EMBL/GenBank/DDBJ databases">
        <authorList>
            <person name="Chen Y."/>
            <person name="Dougan E. K."/>
            <person name="Chan C."/>
            <person name="Rhodes N."/>
            <person name="Thang M."/>
        </authorList>
    </citation>
    <scope>NUCLEOTIDE SEQUENCE</scope>
</reference>
<sequence>MGLFVKQLLFLNRASEIGHGVVGGLNWPQVIVWKWLRHFLEGTKADTLTPGVTLRTAHTARTARTGRTAQTGNTLLSRITNLKDSDNFQYHPAAMAALEPRVAQRSGLSSGEVEEAESIPKDTILPALMISLCCFNNTEYHGWNSAMAIGLAQSAGDLSAAFVMKLLPSGSSDGTSEVGFCRRIFMRPYNLSWLVLFWMLRQMAWEGHKTDWLQVSQRFCSRFSCDPPATKGTLAMASPWLVAAVTAQVLMGSLFVYSLKFTTDLSLFYSLGDNGVLLTIQVWCKTAHNAGACFSSVLGPLIYLEMSPVAPFLVAGSVSATTFVVFSAFFAFRVGLLNMESAEEQRAQHKGIKRVSAWRSRGCNGCNGGWWRWMDG</sequence>
<dbReference type="EMBL" id="CAMXCT030001112">
    <property type="protein sequence ID" value="CAL4774058.1"/>
    <property type="molecule type" value="Genomic_DNA"/>
</dbReference>
<keyword evidence="4" id="KW-1185">Reference proteome</keyword>
<keyword evidence="1" id="KW-1133">Transmembrane helix</keyword>
<protein>
    <submittedName>
        <fullName evidence="2">Uncharacterized protein</fullName>
    </submittedName>
</protein>
<gene>
    <name evidence="2" type="ORF">C1SCF055_LOCUS14072</name>
</gene>